<reference evidence="2" key="1">
    <citation type="submission" date="2019-02" db="EMBL/GenBank/DDBJ databases">
        <authorList>
            <person name="Gruber-Vodicka R. H."/>
            <person name="Seah K. B. B."/>
        </authorList>
    </citation>
    <scope>NUCLEOTIDE SEQUENCE</scope>
    <source>
        <strain evidence="2">BECK_S313</strain>
    </source>
</reference>
<dbReference type="EMBL" id="CAADFK010000088">
    <property type="protein sequence ID" value="VFK16030.1"/>
    <property type="molecule type" value="Genomic_DNA"/>
</dbReference>
<proteinExistence type="predicted"/>
<gene>
    <name evidence="2" type="ORF">BECKLPF1236B_GA0070989_10881</name>
</gene>
<keyword evidence="1" id="KW-1133">Transmembrane helix</keyword>
<protein>
    <submittedName>
        <fullName evidence="2">Uncharacterized protein</fullName>
    </submittedName>
</protein>
<evidence type="ECO:0000313" key="2">
    <source>
        <dbReference type="EMBL" id="VFK16030.1"/>
    </source>
</evidence>
<feature type="transmembrane region" description="Helical" evidence="1">
    <location>
        <begin position="32"/>
        <end position="51"/>
    </location>
</feature>
<evidence type="ECO:0000256" key="1">
    <source>
        <dbReference type="SAM" id="Phobius"/>
    </source>
</evidence>
<dbReference type="AlphaFoldDB" id="A0A450WG53"/>
<sequence>MGVYSTPPLDFFKNEEPKGRVFLEAMMQSAQIWLYIWGIFATLFLIAIFLFPPLELKETLTPNFDKPLSLFDGGKLEEKPAFLLLMQELEKAEKEIRLHQHQEDDWFHNKFLLIGVLVLGFAMNILTPYSNRHYWKCLWISAVTH</sequence>
<keyword evidence="1" id="KW-0472">Membrane</keyword>
<feature type="transmembrane region" description="Helical" evidence="1">
    <location>
        <begin position="111"/>
        <end position="129"/>
    </location>
</feature>
<keyword evidence="1" id="KW-0812">Transmembrane</keyword>
<organism evidence="2">
    <name type="scientific">Candidatus Kentrum sp. LPFa</name>
    <dbReference type="NCBI Taxonomy" id="2126335"/>
    <lineage>
        <taxon>Bacteria</taxon>
        <taxon>Pseudomonadati</taxon>
        <taxon>Pseudomonadota</taxon>
        <taxon>Gammaproteobacteria</taxon>
        <taxon>Candidatus Kentrum</taxon>
    </lineage>
</organism>
<accession>A0A450WG53</accession>
<name>A0A450WG53_9GAMM</name>